<gene>
    <name evidence="3" type="ORF">DLM_4288</name>
</gene>
<feature type="transmembrane region" description="Helical" evidence="1">
    <location>
        <begin position="113"/>
        <end position="133"/>
    </location>
</feature>
<dbReference type="EC" id="6.3.2.5" evidence="3"/>
<dbReference type="Gene3D" id="3.40.50.1950">
    <property type="entry name" value="Flavin prenyltransferase-like"/>
    <property type="match status" value="1"/>
</dbReference>
<dbReference type="RefSeq" id="WP_089082864.1">
    <property type="nucleotide sequence ID" value="NZ_AP018823.1"/>
</dbReference>
<feature type="domain" description="Flavoprotein" evidence="2">
    <location>
        <begin position="12"/>
        <end position="159"/>
    </location>
</feature>
<keyword evidence="3" id="KW-0456">Lyase</keyword>
<name>A0A3G9GIZ2_9NEIS</name>
<dbReference type="KEGG" id="amah:DLM_4288"/>
<dbReference type="Pfam" id="PF02441">
    <property type="entry name" value="Flavoprotein"/>
    <property type="match status" value="1"/>
</dbReference>
<reference evidence="3 4" key="2">
    <citation type="journal article" date="2017" name="Genome Announc.">
        <title>Draft genome sequence of Aquitalea magnusonii strain H3, a plant growth-promoting bacterium of duckweed Lemna minor.</title>
        <authorList>
            <person name="Ishizawa H."/>
            <person name="Kuroda M."/>
            <person name="Ike M."/>
        </authorList>
    </citation>
    <scope>NUCLEOTIDE SEQUENCE [LARGE SCALE GENOMIC DNA]</scope>
    <source>
        <strain evidence="3 4">H3</strain>
    </source>
</reference>
<evidence type="ECO:0000259" key="2">
    <source>
        <dbReference type="Pfam" id="PF02441"/>
    </source>
</evidence>
<dbReference type="SUPFAM" id="SSF52507">
    <property type="entry name" value="Homo-oligomeric flavin-containing Cys decarboxylases, HFCD"/>
    <property type="match status" value="1"/>
</dbReference>
<dbReference type="GO" id="GO:0004633">
    <property type="term" value="F:phosphopantothenoylcysteine decarboxylase activity"/>
    <property type="evidence" value="ECO:0007669"/>
    <property type="project" value="UniProtKB-EC"/>
</dbReference>
<dbReference type="PANTHER" id="PTHR14359:SF6">
    <property type="entry name" value="PHOSPHOPANTOTHENOYLCYSTEINE DECARBOXYLASE"/>
    <property type="match status" value="1"/>
</dbReference>
<dbReference type="GO" id="GO:0010181">
    <property type="term" value="F:FMN binding"/>
    <property type="evidence" value="ECO:0007669"/>
    <property type="project" value="TreeGrafter"/>
</dbReference>
<reference evidence="4" key="1">
    <citation type="journal article" date="2017" name="Biotechnol. Biofuels">
        <title>Evaluation of environmental bacterial communities as a factor affecting the growth of duckweed Lemna minor.</title>
        <authorList>
            <person name="Ishizawa H."/>
            <person name="Kuroda M."/>
            <person name="Morikawa M."/>
            <person name="Ike M."/>
        </authorList>
    </citation>
    <scope>NUCLEOTIDE SEQUENCE [LARGE SCALE GENOMIC DNA]</scope>
    <source>
        <strain evidence="4">H3</strain>
    </source>
</reference>
<evidence type="ECO:0000256" key="1">
    <source>
        <dbReference type="SAM" id="Phobius"/>
    </source>
</evidence>
<dbReference type="InterPro" id="IPR003382">
    <property type="entry name" value="Flavoprotein"/>
</dbReference>
<accession>A0A3G9GIZ2</accession>
<keyword evidence="4" id="KW-1185">Reference proteome</keyword>
<dbReference type="InterPro" id="IPR036551">
    <property type="entry name" value="Flavin_trans-like"/>
</dbReference>
<evidence type="ECO:0000313" key="4">
    <source>
        <dbReference type="Proteomes" id="UP000198290"/>
    </source>
</evidence>
<dbReference type="GO" id="GO:0015937">
    <property type="term" value="P:coenzyme A biosynthetic process"/>
    <property type="evidence" value="ECO:0007669"/>
    <property type="project" value="TreeGrafter"/>
</dbReference>
<keyword evidence="1" id="KW-1133">Transmembrane helix</keyword>
<dbReference type="Proteomes" id="UP000198290">
    <property type="component" value="Chromosome"/>
</dbReference>
<reference evidence="4" key="3">
    <citation type="journal article" date="2017" name="Plant Physiol. Biochem.">
        <title>Differential oxidative and antioxidative response of duckweed Lemna minor toward plant growth promoting/inhibiting bacteria.</title>
        <authorList>
            <person name="Ishizawa H."/>
            <person name="Kuroda M."/>
            <person name="Morikawa M."/>
            <person name="Ike M."/>
        </authorList>
    </citation>
    <scope>NUCLEOTIDE SEQUENCE [LARGE SCALE GENOMIC DNA]</scope>
    <source>
        <strain evidence="4">H3</strain>
    </source>
</reference>
<keyword evidence="3" id="KW-0436">Ligase</keyword>
<dbReference type="GO" id="GO:0071513">
    <property type="term" value="C:phosphopantothenoylcysteine decarboxylase complex"/>
    <property type="evidence" value="ECO:0007669"/>
    <property type="project" value="TreeGrafter"/>
</dbReference>
<evidence type="ECO:0000313" key="3">
    <source>
        <dbReference type="EMBL" id="BBF87860.1"/>
    </source>
</evidence>
<feature type="transmembrane region" description="Helical" evidence="1">
    <location>
        <begin position="88"/>
        <end position="107"/>
    </location>
</feature>
<dbReference type="OrthoDB" id="2395518at2"/>
<dbReference type="GO" id="GO:0004632">
    <property type="term" value="F:phosphopantothenate--cysteine ligase activity"/>
    <property type="evidence" value="ECO:0007669"/>
    <property type="project" value="UniProtKB-EC"/>
</dbReference>
<proteinExistence type="predicted"/>
<protein>
    <submittedName>
        <fullName evidence="3">Phosphopantothenoylcysteine decarboxylase</fullName>
        <ecNumber evidence="3">4.1.1.36</ecNumber>
        <ecNumber evidence="3">6.3.2.5</ecNumber>
    </submittedName>
</protein>
<sequence length="190" mass="20974">MQLKPATEGRRRILLGACGSVDILTLPRYLSAIKTNIDCELSVLMTRSAEAFLPAASVGLYADRVIAGERPEDWPIDKPSRIVADHDLLVVLPATAHMLATAAQGAAPNRLATIILASNFPVLFFPVMGAVMWEKLAVQRNVRQLCEDGYQVVEPVWHENYDVSLGRMVGHPSLPLPEQVVELIRTNLRR</sequence>
<dbReference type="EC" id="4.1.1.36" evidence="3"/>
<dbReference type="AlphaFoldDB" id="A0A3G9GIZ2"/>
<dbReference type="PANTHER" id="PTHR14359">
    <property type="entry name" value="HOMO-OLIGOMERIC FLAVIN CONTAINING CYS DECARBOXYLASE FAMILY"/>
    <property type="match status" value="1"/>
</dbReference>
<keyword evidence="1" id="KW-0472">Membrane</keyword>
<keyword evidence="1" id="KW-0812">Transmembrane</keyword>
<dbReference type="EMBL" id="AP018823">
    <property type="protein sequence ID" value="BBF87860.1"/>
    <property type="molecule type" value="Genomic_DNA"/>
</dbReference>
<organism evidence="3 4">
    <name type="scientific">Aquitalea magnusonii</name>
    <dbReference type="NCBI Taxonomy" id="332411"/>
    <lineage>
        <taxon>Bacteria</taxon>
        <taxon>Pseudomonadati</taxon>
        <taxon>Pseudomonadota</taxon>
        <taxon>Betaproteobacteria</taxon>
        <taxon>Neisseriales</taxon>
        <taxon>Chromobacteriaceae</taxon>
        <taxon>Aquitalea</taxon>
    </lineage>
</organism>